<accession>A0A927MTH0</accession>
<dbReference type="EMBL" id="JADBEM010000001">
    <property type="protein sequence ID" value="MBE1606620.1"/>
    <property type="molecule type" value="Genomic_DNA"/>
</dbReference>
<gene>
    <name evidence="1" type="ORF">HEB94_003468</name>
</gene>
<dbReference type="SUPFAM" id="SSF51445">
    <property type="entry name" value="(Trans)glycosidases"/>
    <property type="match status" value="1"/>
</dbReference>
<proteinExistence type="predicted"/>
<dbReference type="InterPro" id="IPR013785">
    <property type="entry name" value="Aldolase_TIM"/>
</dbReference>
<dbReference type="InterPro" id="IPR017853">
    <property type="entry name" value="GH"/>
</dbReference>
<keyword evidence="2" id="KW-1185">Reference proteome</keyword>
<evidence type="ECO:0000313" key="1">
    <source>
        <dbReference type="EMBL" id="MBE1606620.1"/>
    </source>
</evidence>
<dbReference type="RefSeq" id="WP_192750712.1">
    <property type="nucleotide sequence ID" value="NZ_BAABJL010000052.1"/>
</dbReference>
<sequence length="470" mass="53487">MTETFVGVQLGSHSVFDEGANHVLDTLQQRGKINAVFVYTHEYHKFIPNRPPEGMADHGKGVWTPVSRNVTHKWVRTNPDTYAGTLLRHVEDPNKEYAGRDVIEELTEPARARDMKVFARFLEGHSPWLSGFVPNWPKVLTIDIHGRRDTLPCWNNPDYRGWLVSTVEDLFLTYPQLAGFKYGAERSGPLPTLFTTGRVPGCFCEHCQKAADRRGVDVDRARRGLTELYNLVRDCRNGDRPNDGAMVTLLRILLKYPEVLAWEYGWHQAKESVAKEMYGTIKAIRPDASVGWHVYHPITWDPFYQAEMDYDDLVHYSDWIKPVVYHDIAGVRIRDRFIHPLTKSVFADTSPEVIRDLLFDVLGYDRDLEPALDDLPTQGMSAEYVFRQVQRCVRAVKGRVPVYAGVGFDVPTDGNPIRSSTEKVQLATRRAFEAGADGLLVSREYDEMRLENLDAVGRAIQDAQKAGLIK</sequence>
<dbReference type="AlphaFoldDB" id="A0A927MTH0"/>
<organism evidence="1 2">
    <name type="scientific">Actinopolymorpha pittospori</name>
    <dbReference type="NCBI Taxonomy" id="648752"/>
    <lineage>
        <taxon>Bacteria</taxon>
        <taxon>Bacillati</taxon>
        <taxon>Actinomycetota</taxon>
        <taxon>Actinomycetes</taxon>
        <taxon>Propionibacteriales</taxon>
        <taxon>Actinopolymorphaceae</taxon>
        <taxon>Actinopolymorpha</taxon>
    </lineage>
</organism>
<dbReference type="Proteomes" id="UP000638648">
    <property type="component" value="Unassembled WGS sequence"/>
</dbReference>
<dbReference type="Gene3D" id="3.20.20.70">
    <property type="entry name" value="Aldolase class I"/>
    <property type="match status" value="1"/>
</dbReference>
<protein>
    <submittedName>
        <fullName evidence="1">Uncharacterized protein</fullName>
    </submittedName>
</protein>
<reference evidence="1" key="1">
    <citation type="submission" date="2020-10" db="EMBL/GenBank/DDBJ databases">
        <title>Sequencing the genomes of 1000 actinobacteria strains.</title>
        <authorList>
            <person name="Klenk H.-P."/>
        </authorList>
    </citation>
    <scope>NUCLEOTIDE SEQUENCE</scope>
    <source>
        <strain evidence="1">DSM 45354</strain>
    </source>
</reference>
<name>A0A927MTH0_9ACTN</name>
<evidence type="ECO:0000313" key="2">
    <source>
        <dbReference type="Proteomes" id="UP000638648"/>
    </source>
</evidence>
<comment type="caution">
    <text evidence="1">The sequence shown here is derived from an EMBL/GenBank/DDBJ whole genome shotgun (WGS) entry which is preliminary data.</text>
</comment>